<dbReference type="GO" id="GO:0004842">
    <property type="term" value="F:ubiquitin-protein transferase activity"/>
    <property type="evidence" value="ECO:0007669"/>
    <property type="project" value="TreeGrafter"/>
</dbReference>
<reference evidence="6" key="2">
    <citation type="submission" date="2015-01" db="EMBL/GenBank/DDBJ databases">
        <title>Evolutionary Origins and Diversification of the Mycorrhizal Mutualists.</title>
        <authorList>
            <consortium name="DOE Joint Genome Institute"/>
            <consortium name="Mycorrhizal Genomics Consortium"/>
            <person name="Kohler A."/>
            <person name="Kuo A."/>
            <person name="Nagy L.G."/>
            <person name="Floudas D."/>
            <person name="Copeland A."/>
            <person name="Barry K.W."/>
            <person name="Cichocki N."/>
            <person name="Veneault-Fourrey C."/>
            <person name="LaButti K."/>
            <person name="Lindquist E.A."/>
            <person name="Lipzen A."/>
            <person name="Lundell T."/>
            <person name="Morin E."/>
            <person name="Murat C."/>
            <person name="Riley R."/>
            <person name="Ohm R."/>
            <person name="Sun H."/>
            <person name="Tunlid A."/>
            <person name="Henrissat B."/>
            <person name="Grigoriev I.V."/>
            <person name="Hibbett D.S."/>
            <person name="Martin F."/>
        </authorList>
    </citation>
    <scope>NUCLEOTIDE SEQUENCE [LARGE SCALE GENOMIC DNA]</scope>
    <source>
        <strain evidence="6">Ve08.2h10</strain>
    </source>
</reference>
<dbReference type="GO" id="GO:0085020">
    <property type="term" value="P:protein K6-linked ubiquitination"/>
    <property type="evidence" value="ECO:0007669"/>
    <property type="project" value="TreeGrafter"/>
</dbReference>
<evidence type="ECO:0000256" key="2">
    <source>
        <dbReference type="ARBA" id="ARBA00023043"/>
    </source>
</evidence>
<evidence type="ECO:0000256" key="3">
    <source>
        <dbReference type="PROSITE-ProRule" id="PRU00023"/>
    </source>
</evidence>
<feature type="region of interest" description="Disordered" evidence="4">
    <location>
        <begin position="129"/>
        <end position="152"/>
    </location>
</feature>
<dbReference type="Gene3D" id="1.25.40.20">
    <property type="entry name" value="Ankyrin repeat-containing domain"/>
    <property type="match status" value="1"/>
</dbReference>
<keyword evidence="1" id="KW-0677">Repeat</keyword>
<evidence type="ECO:0000256" key="4">
    <source>
        <dbReference type="SAM" id="MobiDB-lite"/>
    </source>
</evidence>
<reference evidence="5 6" key="1">
    <citation type="submission" date="2014-04" db="EMBL/GenBank/DDBJ databases">
        <authorList>
            <consortium name="DOE Joint Genome Institute"/>
            <person name="Kuo A."/>
            <person name="Kohler A."/>
            <person name="Jargeat P."/>
            <person name="Nagy L.G."/>
            <person name="Floudas D."/>
            <person name="Copeland A."/>
            <person name="Barry K.W."/>
            <person name="Cichocki N."/>
            <person name="Veneault-Fourrey C."/>
            <person name="LaButti K."/>
            <person name="Lindquist E.A."/>
            <person name="Lipzen A."/>
            <person name="Lundell T."/>
            <person name="Morin E."/>
            <person name="Murat C."/>
            <person name="Sun H."/>
            <person name="Tunlid A."/>
            <person name="Henrissat B."/>
            <person name="Grigoriev I.V."/>
            <person name="Hibbett D.S."/>
            <person name="Martin F."/>
            <person name="Nordberg H.P."/>
            <person name="Cantor M.N."/>
            <person name="Hua S.X."/>
        </authorList>
    </citation>
    <scope>NUCLEOTIDE SEQUENCE [LARGE SCALE GENOMIC DNA]</scope>
    <source>
        <strain evidence="5 6">Ve08.2h10</strain>
    </source>
</reference>
<protein>
    <recommendedName>
        <fullName evidence="7">Ankyrin</fullName>
    </recommendedName>
</protein>
<evidence type="ECO:0000256" key="1">
    <source>
        <dbReference type="ARBA" id="ARBA00022737"/>
    </source>
</evidence>
<organism evidence="5 6">
    <name type="scientific">Paxillus rubicundulus Ve08.2h10</name>
    <dbReference type="NCBI Taxonomy" id="930991"/>
    <lineage>
        <taxon>Eukaryota</taxon>
        <taxon>Fungi</taxon>
        <taxon>Dikarya</taxon>
        <taxon>Basidiomycota</taxon>
        <taxon>Agaricomycotina</taxon>
        <taxon>Agaricomycetes</taxon>
        <taxon>Agaricomycetidae</taxon>
        <taxon>Boletales</taxon>
        <taxon>Paxilineae</taxon>
        <taxon>Paxillaceae</taxon>
        <taxon>Paxillus</taxon>
    </lineage>
</organism>
<keyword evidence="6" id="KW-1185">Reference proteome</keyword>
<sequence>MPVPTRVHHEKNIWVAAADGDLSRVQELVEQQSISPNVPDPFTYTPMHAAASYGQLAVLRYLVNQGGDVNITDEDGDTPIYTVEDVQTAQWLISHGAVVDRRNNEGVSPIEHLQEDFPDIATLLQSQLDTSSVNPPAPMTSQPSQHLQNAASDTLTSSLIQSVHDIMQRAEEEGTNPDEALRAAVSRTVLEGVLAGYDMSARDDADGSDLDDQRMKRPRASGSDGG</sequence>
<dbReference type="PROSITE" id="PS50297">
    <property type="entry name" value="ANK_REP_REGION"/>
    <property type="match status" value="1"/>
</dbReference>
<dbReference type="FunCoup" id="A0A0D0DRA9">
    <property type="interactions" value="19"/>
</dbReference>
<dbReference type="InterPro" id="IPR002110">
    <property type="entry name" value="Ankyrin_rpt"/>
</dbReference>
<dbReference type="InterPro" id="IPR036770">
    <property type="entry name" value="Ankyrin_rpt-contain_sf"/>
</dbReference>
<dbReference type="AlphaFoldDB" id="A0A0D0DRA9"/>
<proteinExistence type="predicted"/>
<evidence type="ECO:0008006" key="7">
    <source>
        <dbReference type="Google" id="ProtNLM"/>
    </source>
</evidence>
<dbReference type="Proteomes" id="UP000054538">
    <property type="component" value="Unassembled WGS sequence"/>
</dbReference>
<dbReference type="STRING" id="930991.A0A0D0DRA9"/>
<evidence type="ECO:0000313" key="5">
    <source>
        <dbReference type="EMBL" id="KIK95428.1"/>
    </source>
</evidence>
<dbReference type="HOGENOM" id="CLU_078327_1_0_1"/>
<feature type="region of interest" description="Disordered" evidence="4">
    <location>
        <begin position="198"/>
        <end position="226"/>
    </location>
</feature>
<dbReference type="SUPFAM" id="SSF48403">
    <property type="entry name" value="Ankyrin repeat"/>
    <property type="match status" value="1"/>
</dbReference>
<feature type="repeat" description="ANK" evidence="3">
    <location>
        <begin position="42"/>
        <end position="74"/>
    </location>
</feature>
<feature type="compositionally biased region" description="Basic and acidic residues" evidence="4">
    <location>
        <begin position="200"/>
        <end position="215"/>
    </location>
</feature>
<accession>A0A0D0DRA9</accession>
<keyword evidence="2 3" id="KW-0040">ANK repeat</keyword>
<dbReference type="PROSITE" id="PS50088">
    <property type="entry name" value="ANK_REPEAT"/>
    <property type="match status" value="1"/>
</dbReference>
<name>A0A0D0DRA9_9AGAM</name>
<dbReference type="PANTHER" id="PTHR24171">
    <property type="entry name" value="ANKYRIN REPEAT DOMAIN-CONTAINING PROTEIN 39-RELATED"/>
    <property type="match status" value="1"/>
</dbReference>
<dbReference type="SMART" id="SM00248">
    <property type="entry name" value="ANK"/>
    <property type="match status" value="3"/>
</dbReference>
<dbReference type="OrthoDB" id="19174at2759"/>
<dbReference type="PANTHER" id="PTHR24171:SF8">
    <property type="entry name" value="BRCA1-ASSOCIATED RING DOMAIN PROTEIN 1"/>
    <property type="match status" value="1"/>
</dbReference>
<gene>
    <name evidence="5" type="ORF">PAXRUDRAFT_827019</name>
</gene>
<dbReference type="Pfam" id="PF13857">
    <property type="entry name" value="Ank_5"/>
    <property type="match status" value="1"/>
</dbReference>
<dbReference type="EMBL" id="KN825042">
    <property type="protein sequence ID" value="KIK95428.1"/>
    <property type="molecule type" value="Genomic_DNA"/>
</dbReference>
<dbReference type="InParanoid" id="A0A0D0DRA9"/>
<evidence type="ECO:0000313" key="6">
    <source>
        <dbReference type="Proteomes" id="UP000054538"/>
    </source>
</evidence>